<dbReference type="Pfam" id="PF13091">
    <property type="entry name" value="PLDc_2"/>
    <property type="match status" value="1"/>
</dbReference>
<proteinExistence type="predicted"/>
<feature type="transmembrane region" description="Helical" evidence="2">
    <location>
        <begin position="19"/>
        <end position="39"/>
    </location>
</feature>
<feature type="compositionally biased region" description="Basic and acidic residues" evidence="1">
    <location>
        <begin position="97"/>
        <end position="106"/>
    </location>
</feature>
<dbReference type="InterPro" id="IPR001736">
    <property type="entry name" value="PLipase_D/transphosphatidylase"/>
</dbReference>
<dbReference type="CDD" id="cd00138">
    <property type="entry name" value="PLDc_SF"/>
    <property type="match status" value="2"/>
</dbReference>
<dbReference type="GO" id="GO:0032049">
    <property type="term" value="P:cardiolipin biosynthetic process"/>
    <property type="evidence" value="ECO:0007669"/>
    <property type="project" value="UniProtKB-ARBA"/>
</dbReference>
<comment type="caution">
    <text evidence="4">The sequence shown here is derived from an EMBL/GenBank/DDBJ whole genome shotgun (WGS) entry which is preliminary data.</text>
</comment>
<reference evidence="4" key="2">
    <citation type="journal article" date="2023" name="IMA Fungus">
        <title>Comparative genomic study of the Penicillium genus elucidates a diverse pangenome and 15 lateral gene transfer events.</title>
        <authorList>
            <person name="Petersen C."/>
            <person name="Sorensen T."/>
            <person name="Nielsen M.R."/>
            <person name="Sondergaard T.E."/>
            <person name="Sorensen J.L."/>
            <person name="Fitzpatrick D.A."/>
            <person name="Frisvad J.C."/>
            <person name="Nielsen K.L."/>
        </authorList>
    </citation>
    <scope>NUCLEOTIDE SEQUENCE</scope>
    <source>
        <strain evidence="4">IBT 29677</strain>
    </source>
</reference>
<evidence type="ECO:0000313" key="4">
    <source>
        <dbReference type="EMBL" id="KAJ5378560.1"/>
    </source>
</evidence>
<sequence length="667" mass="74213">MDKIITGMGDSPQLFSGSIIPSVIISTFLAAAAITFLFWQSSAESNQFRINMESEATVTSELAKDPKQSASLVFKSLYHDHHHISNDTKQGPSNSTQEKKEESQESSIFEKARACGKWGTTEPSELFLQVYLDALRAVEKKAETGVVSPPLLGSTGVVPLTIVSPLPDLCRHLGNCIARAEHEVFLGTNFWIHSGAATLVTNGIRELSKRAGERGQKVVMKMVYDRGDPRQLWDNRLSVHEDTYTSDQVNLPHPNEIPNVDLQVINFHRPLLGTFHAKFTVIDRRIALLQSSNIQDNDNLEMLTHIEGPIVDSFYDTALLSWGKPLDPAFPLLNSPASNAPIPCHAKEDKEFPKQGLQELPEHTVESEHYDDDLEFETERVNHSIVPRGDETPTQAVTRHLNTTIQPDTTGDAPDTDQDPRMKLYSLLPRHNPVPMALVNRYPYGSPNHDSDNTPQNNAWISAINHAKHSILIQTPNMNAEPLLEPIINAARRGVIVSCYLCLGYNDAGELLPFQNGTNEMIANRLYNALESEEEKSRLRVCYYVGKDQTRPIHNSFKKRSCHIKLMIVDEQIAIQGNGNLDTQSFYHSQEVNVLIDSSFICKSWLEQINRNQNTLKYGAASSKDGCWHDPETGKIPDGSVGTNPGKFGWAKGAVGAIKRVRGVGGF</sequence>
<dbReference type="InterPro" id="IPR025202">
    <property type="entry name" value="PLD-like_dom"/>
</dbReference>
<organism evidence="4 5">
    <name type="scientific">Penicillium cosmopolitanum</name>
    <dbReference type="NCBI Taxonomy" id="1131564"/>
    <lineage>
        <taxon>Eukaryota</taxon>
        <taxon>Fungi</taxon>
        <taxon>Dikarya</taxon>
        <taxon>Ascomycota</taxon>
        <taxon>Pezizomycotina</taxon>
        <taxon>Eurotiomycetes</taxon>
        <taxon>Eurotiomycetidae</taxon>
        <taxon>Eurotiales</taxon>
        <taxon>Aspergillaceae</taxon>
        <taxon>Penicillium</taxon>
    </lineage>
</organism>
<feature type="domain" description="PLD phosphodiesterase" evidence="3">
    <location>
        <begin position="558"/>
        <end position="585"/>
    </location>
</feature>
<keyword evidence="2" id="KW-1133">Transmembrane helix</keyword>
<keyword evidence="2" id="KW-0812">Transmembrane</keyword>
<evidence type="ECO:0000259" key="3">
    <source>
        <dbReference type="PROSITE" id="PS50035"/>
    </source>
</evidence>
<dbReference type="GO" id="GO:0030572">
    <property type="term" value="F:phosphatidyltransferase activity"/>
    <property type="evidence" value="ECO:0007669"/>
    <property type="project" value="UniProtKB-ARBA"/>
</dbReference>
<dbReference type="GeneID" id="81375296"/>
<gene>
    <name evidence="4" type="ORF">N7509_011679</name>
</gene>
<dbReference type="Proteomes" id="UP001147747">
    <property type="component" value="Unassembled WGS sequence"/>
</dbReference>
<dbReference type="PROSITE" id="PS50035">
    <property type="entry name" value="PLD"/>
    <property type="match status" value="2"/>
</dbReference>
<feature type="region of interest" description="Disordered" evidence="1">
    <location>
        <begin position="83"/>
        <end position="106"/>
    </location>
</feature>
<dbReference type="SUPFAM" id="SSF56024">
    <property type="entry name" value="Phospholipase D/nuclease"/>
    <property type="match status" value="2"/>
</dbReference>
<dbReference type="RefSeq" id="XP_056482346.1">
    <property type="nucleotide sequence ID" value="XM_056636316.1"/>
</dbReference>
<dbReference type="Gene3D" id="3.30.870.10">
    <property type="entry name" value="Endonuclease Chain A"/>
    <property type="match status" value="2"/>
</dbReference>
<accession>A0A9W9SHN4</accession>
<feature type="domain" description="PLD phosphodiesterase" evidence="3">
    <location>
        <begin position="271"/>
        <end position="298"/>
    </location>
</feature>
<dbReference type="AlphaFoldDB" id="A0A9W9SHN4"/>
<dbReference type="OrthoDB" id="9997422at2759"/>
<evidence type="ECO:0000256" key="2">
    <source>
        <dbReference type="SAM" id="Phobius"/>
    </source>
</evidence>
<dbReference type="EMBL" id="JAPZBU010000011">
    <property type="protein sequence ID" value="KAJ5378560.1"/>
    <property type="molecule type" value="Genomic_DNA"/>
</dbReference>
<keyword evidence="5" id="KW-1185">Reference proteome</keyword>
<dbReference type="PANTHER" id="PTHR21248:SF22">
    <property type="entry name" value="PHOSPHOLIPASE D"/>
    <property type="match status" value="1"/>
</dbReference>
<reference evidence="4" key="1">
    <citation type="submission" date="2022-12" db="EMBL/GenBank/DDBJ databases">
        <authorList>
            <person name="Petersen C."/>
        </authorList>
    </citation>
    <scope>NUCLEOTIDE SEQUENCE</scope>
    <source>
        <strain evidence="4">IBT 29677</strain>
    </source>
</reference>
<protein>
    <recommendedName>
        <fullName evidence="3">PLD phosphodiesterase domain-containing protein</fullName>
    </recommendedName>
</protein>
<name>A0A9W9SHN4_9EURO</name>
<evidence type="ECO:0000256" key="1">
    <source>
        <dbReference type="SAM" id="MobiDB-lite"/>
    </source>
</evidence>
<dbReference type="PANTHER" id="PTHR21248">
    <property type="entry name" value="CARDIOLIPIN SYNTHASE"/>
    <property type="match status" value="1"/>
</dbReference>
<keyword evidence="2" id="KW-0472">Membrane</keyword>
<evidence type="ECO:0000313" key="5">
    <source>
        <dbReference type="Proteomes" id="UP001147747"/>
    </source>
</evidence>